<organism evidence="2 3">
    <name type="scientific">Candidatus Tanganyikabacteria bacterium</name>
    <dbReference type="NCBI Taxonomy" id="2961651"/>
    <lineage>
        <taxon>Bacteria</taxon>
        <taxon>Bacillati</taxon>
        <taxon>Candidatus Sericytochromatia</taxon>
        <taxon>Candidatus Tanganyikabacteria</taxon>
    </lineage>
</organism>
<protein>
    <submittedName>
        <fullName evidence="2">Uncharacterized protein</fullName>
    </submittedName>
</protein>
<sequence>MSTGQDKPGADRTRPLPNAPATQNLVAQVSAKIGDTKKELDYIRHLVNLFAPPIAVLKTGVKLSEFEEQPAPQAPQVDEALIGLDCHACREAITGEVMAGICMECAQPYHVPCWAGKCASQECGSTEFMAPEPPPPPPTQADLLMGLAEDQADLAQDIGVFLQANPKVKQRAQVCLFQYEEAYRSYQESQTALDEAVKLPPAAAWDKLHEMGIERVKGKAYAICGFYENFKGDGPVGLVFPPPRNKEEPPQNATRPLGAPPTKAPTRPQPQSPADDDAPLPIENTIGGLLGKIKGLFK</sequence>
<reference evidence="2 3" key="1">
    <citation type="submission" date="2019-03" db="EMBL/GenBank/DDBJ databases">
        <title>Lake Tanganyika Metagenome-Assembled Genomes (MAGs).</title>
        <authorList>
            <person name="Tran P."/>
        </authorList>
    </citation>
    <scope>NUCLEOTIDE SEQUENCE [LARGE SCALE GENOMIC DNA]</scope>
    <source>
        <strain evidence="2">K_DeepCast_65m_m2_236</strain>
    </source>
</reference>
<dbReference type="Pfam" id="PF14446">
    <property type="entry name" value="Prok-RING_1"/>
    <property type="match status" value="1"/>
</dbReference>
<accession>A0A937X652</accession>
<proteinExistence type="predicted"/>
<feature type="compositionally biased region" description="Pro residues" evidence="1">
    <location>
        <begin position="258"/>
        <end position="271"/>
    </location>
</feature>
<dbReference type="InterPro" id="IPR039522">
    <property type="entry name" value="RING_finger_1_prok"/>
</dbReference>
<dbReference type="EMBL" id="VGJX01000360">
    <property type="protein sequence ID" value="MBM3274874.1"/>
    <property type="molecule type" value="Genomic_DNA"/>
</dbReference>
<dbReference type="AlphaFoldDB" id="A0A937X652"/>
<evidence type="ECO:0000313" key="2">
    <source>
        <dbReference type="EMBL" id="MBM3274874.1"/>
    </source>
</evidence>
<gene>
    <name evidence="2" type="ORF">FJZ00_06960</name>
</gene>
<feature type="region of interest" description="Disordered" evidence="1">
    <location>
        <begin position="1"/>
        <end position="21"/>
    </location>
</feature>
<evidence type="ECO:0000256" key="1">
    <source>
        <dbReference type="SAM" id="MobiDB-lite"/>
    </source>
</evidence>
<evidence type="ECO:0000313" key="3">
    <source>
        <dbReference type="Proteomes" id="UP000703893"/>
    </source>
</evidence>
<name>A0A937X652_9BACT</name>
<dbReference type="Proteomes" id="UP000703893">
    <property type="component" value="Unassembled WGS sequence"/>
</dbReference>
<comment type="caution">
    <text evidence="2">The sequence shown here is derived from an EMBL/GenBank/DDBJ whole genome shotgun (WGS) entry which is preliminary data.</text>
</comment>
<feature type="region of interest" description="Disordered" evidence="1">
    <location>
        <begin position="238"/>
        <end position="285"/>
    </location>
</feature>